<name>A0A1V0SCC0_9VIRU</name>
<reference evidence="1" key="1">
    <citation type="journal article" date="2017" name="Science">
        <title>Giant viruses with an expanded complement of translation system components.</title>
        <authorList>
            <person name="Schulz F."/>
            <person name="Yutin N."/>
            <person name="Ivanova N.N."/>
            <person name="Ortega D.R."/>
            <person name="Lee T.K."/>
            <person name="Vierheilig J."/>
            <person name="Daims H."/>
            <person name="Horn M."/>
            <person name="Wagner M."/>
            <person name="Jensen G.J."/>
            <person name="Kyrpides N.C."/>
            <person name="Koonin E.V."/>
            <person name="Woyke T."/>
        </authorList>
    </citation>
    <scope>NUCLEOTIDE SEQUENCE</scope>
    <source>
        <strain evidence="1">CTV1</strain>
    </source>
</reference>
<sequence>MNIEGENFSPEDLASFIFEELPNDPCSIKFLPYSVNMDKDETSFLFEILITIYMEGMMHGHRLYDMLRLKKSISSDPESPRQKINVYDLNKQKLELCEDWIKSLGFLTFVEEYKASEYIFDQNEYCKILLADNPYDSKILKNKGVNKPYHFIIYAGYNPTNLLENMKAVFCKPKDPKKKPNDYDKIYTIKFKKLNK</sequence>
<dbReference type="EMBL" id="KY684084">
    <property type="protein sequence ID" value="ARF09363.1"/>
    <property type="molecule type" value="Genomic_DNA"/>
</dbReference>
<evidence type="ECO:0000313" key="1">
    <source>
        <dbReference type="EMBL" id="ARF09363.1"/>
    </source>
</evidence>
<gene>
    <name evidence="1" type="ORF">Catovirus_2_312</name>
</gene>
<accession>A0A1V0SCC0</accession>
<organism evidence="1">
    <name type="scientific">Catovirus CTV1</name>
    <dbReference type="NCBI Taxonomy" id="1977631"/>
    <lineage>
        <taxon>Viruses</taxon>
        <taxon>Varidnaviria</taxon>
        <taxon>Bamfordvirae</taxon>
        <taxon>Nucleocytoviricota</taxon>
        <taxon>Megaviricetes</taxon>
        <taxon>Imitervirales</taxon>
        <taxon>Mimiviridae</taxon>
        <taxon>Klosneuvirinae</taxon>
        <taxon>Catovirus</taxon>
    </lineage>
</organism>
<protein>
    <submittedName>
        <fullName evidence="1">Uncharacterized protein</fullName>
    </submittedName>
</protein>
<proteinExistence type="predicted"/>